<gene>
    <name evidence="4" type="ORF">PV05_10543</name>
</gene>
<accession>A0A0D2BHT2</accession>
<dbReference type="Proteomes" id="UP000054342">
    <property type="component" value="Unassembled WGS sequence"/>
</dbReference>
<dbReference type="EMBL" id="KN847322">
    <property type="protein sequence ID" value="KIW51861.1"/>
    <property type="molecule type" value="Genomic_DNA"/>
</dbReference>
<dbReference type="InterPro" id="IPR037049">
    <property type="entry name" value="DUF1214_C_sf"/>
</dbReference>
<dbReference type="GeneID" id="25332451"/>
<dbReference type="PANTHER" id="PTHR36509:SF2">
    <property type="entry name" value="BLL3101 PROTEIN"/>
    <property type="match status" value="1"/>
</dbReference>
<keyword evidence="5" id="KW-1185">Reference proteome</keyword>
<dbReference type="Pfam" id="PF06742">
    <property type="entry name" value="DUF1214"/>
    <property type="match status" value="1"/>
</dbReference>
<dbReference type="Gene3D" id="2.60.40.1610">
    <property type="entry name" value="Domain of unknown function DUF1254"/>
    <property type="match status" value="1"/>
</dbReference>
<dbReference type="HOGENOM" id="CLU_027269_0_0_1"/>
<dbReference type="PANTHER" id="PTHR36509">
    <property type="entry name" value="BLL3101 PROTEIN"/>
    <property type="match status" value="1"/>
</dbReference>
<dbReference type="InterPro" id="IPR010621">
    <property type="entry name" value="DUF1214"/>
</dbReference>
<dbReference type="AlphaFoldDB" id="A0A0D2BHT2"/>
<dbReference type="SUPFAM" id="SSF160935">
    <property type="entry name" value="VPA0735-like"/>
    <property type="match status" value="1"/>
</dbReference>
<organism evidence="4 5">
    <name type="scientific">Exophiala xenobiotica</name>
    <dbReference type="NCBI Taxonomy" id="348802"/>
    <lineage>
        <taxon>Eukaryota</taxon>
        <taxon>Fungi</taxon>
        <taxon>Dikarya</taxon>
        <taxon>Ascomycota</taxon>
        <taxon>Pezizomycotina</taxon>
        <taxon>Eurotiomycetes</taxon>
        <taxon>Chaetothyriomycetidae</taxon>
        <taxon>Chaetothyriales</taxon>
        <taxon>Herpotrichiellaceae</taxon>
        <taxon>Exophiala</taxon>
    </lineage>
</organism>
<evidence type="ECO:0000259" key="3">
    <source>
        <dbReference type="Pfam" id="PF06863"/>
    </source>
</evidence>
<dbReference type="Pfam" id="PF06863">
    <property type="entry name" value="DUF1254"/>
    <property type="match status" value="1"/>
</dbReference>
<name>A0A0D2BHT2_9EURO</name>
<dbReference type="InterPro" id="IPR010679">
    <property type="entry name" value="DUF1254"/>
</dbReference>
<feature type="signal peptide" evidence="1">
    <location>
        <begin position="1"/>
        <end position="20"/>
    </location>
</feature>
<evidence type="ECO:0000313" key="4">
    <source>
        <dbReference type="EMBL" id="KIW51861.1"/>
    </source>
</evidence>
<keyword evidence="1" id="KW-0732">Signal</keyword>
<evidence type="ECO:0000313" key="5">
    <source>
        <dbReference type="Proteomes" id="UP000054342"/>
    </source>
</evidence>
<evidence type="ECO:0000256" key="1">
    <source>
        <dbReference type="SAM" id="SignalP"/>
    </source>
</evidence>
<feature type="domain" description="DUF1214" evidence="2">
    <location>
        <begin position="336"/>
        <end position="443"/>
    </location>
</feature>
<feature type="domain" description="DUF1254" evidence="3">
    <location>
        <begin position="84"/>
        <end position="189"/>
    </location>
</feature>
<dbReference type="OrthoDB" id="2018906at2759"/>
<feature type="chain" id="PRO_5002239120" description="DUF1254 domain-containing protein" evidence="1">
    <location>
        <begin position="21"/>
        <end position="467"/>
    </location>
</feature>
<evidence type="ECO:0000259" key="2">
    <source>
        <dbReference type="Pfam" id="PF06742"/>
    </source>
</evidence>
<evidence type="ECO:0008006" key="6">
    <source>
        <dbReference type="Google" id="ProtNLM"/>
    </source>
</evidence>
<sequence length="467" mass="51548">MRLLTFCACLALLCTTTVNSETHFGDVRRRSIKRLSNASNGTPVINVDQNPTGVLNATAWSLIYTYPLAIFASWAGGVLRNHTVNTIFHQTNLASPGDPGVIKPNVDTLYSRVVLDLSKSDVVLTVPNITDGRYWVYPVYDPFGNNQAETGVVNGNKAGNYLIRRADDVFVPPGYSNDTRTFNSSAYQGVVNLPGSCGTLTLTGQHQTCPIPPTTGPQQLSSWHTRRPSQQLQFAARIIPYTQPQIYSERYRVASILSSAGLYDGHYQPPANLNLTLAAVIANASITADVENPSIFVHRAMTGSFYVALAGYQRQTVRQTLYPGYKSLGFTSQFQLEPNQSLLVTFSGKPKLQSSGFWSLTVYGADQYLIANELNRFEVGDRTYNLTYPYGDNIYGPNANSSRDGCFQILVQPANMRPPANWTNNWLPTNKTFSWITRWYVPDAATTNGSYVSKGGECDRHQGLGMK</sequence>
<dbReference type="InterPro" id="IPR037050">
    <property type="entry name" value="DUF1254_sf"/>
</dbReference>
<reference evidence="4 5" key="1">
    <citation type="submission" date="2015-01" db="EMBL/GenBank/DDBJ databases">
        <title>The Genome Sequence of Exophiala xenobiotica CBS118157.</title>
        <authorList>
            <consortium name="The Broad Institute Genomics Platform"/>
            <person name="Cuomo C."/>
            <person name="de Hoog S."/>
            <person name="Gorbushina A."/>
            <person name="Stielow B."/>
            <person name="Teixiera M."/>
            <person name="Abouelleil A."/>
            <person name="Chapman S.B."/>
            <person name="Priest M."/>
            <person name="Young S.K."/>
            <person name="Wortman J."/>
            <person name="Nusbaum C."/>
            <person name="Birren B."/>
        </authorList>
    </citation>
    <scope>NUCLEOTIDE SEQUENCE [LARGE SCALE GENOMIC DNA]</scope>
    <source>
        <strain evidence="4 5">CBS 118157</strain>
    </source>
</reference>
<protein>
    <recommendedName>
        <fullName evidence="6">DUF1254 domain-containing protein</fullName>
    </recommendedName>
</protein>
<dbReference type="Gene3D" id="2.60.120.600">
    <property type="entry name" value="Domain of unknown function DUF1214, C-terminal domain"/>
    <property type="match status" value="1"/>
</dbReference>
<dbReference type="RefSeq" id="XP_013312445.1">
    <property type="nucleotide sequence ID" value="XM_013456991.1"/>
</dbReference>
<proteinExistence type="predicted"/>